<feature type="region of interest" description="Disordered" evidence="1">
    <location>
        <begin position="204"/>
        <end position="295"/>
    </location>
</feature>
<feature type="compositionally biased region" description="Basic residues" evidence="1">
    <location>
        <begin position="281"/>
        <end position="295"/>
    </location>
</feature>
<feature type="compositionally biased region" description="Polar residues" evidence="1">
    <location>
        <begin position="19"/>
        <end position="31"/>
    </location>
</feature>
<gene>
    <name evidence="2" type="ORF">BU14_1377s0002</name>
</gene>
<name>A0A1X6NMK4_PORUM</name>
<organism evidence="2 3">
    <name type="scientific">Porphyra umbilicalis</name>
    <name type="common">Purple laver</name>
    <name type="synonym">Red alga</name>
    <dbReference type="NCBI Taxonomy" id="2786"/>
    <lineage>
        <taxon>Eukaryota</taxon>
        <taxon>Rhodophyta</taxon>
        <taxon>Bangiophyceae</taxon>
        <taxon>Bangiales</taxon>
        <taxon>Bangiaceae</taxon>
        <taxon>Porphyra</taxon>
    </lineage>
</organism>
<feature type="compositionally biased region" description="Basic residues" evidence="1">
    <location>
        <begin position="35"/>
        <end position="49"/>
    </location>
</feature>
<reference evidence="2 3" key="1">
    <citation type="submission" date="2017-03" db="EMBL/GenBank/DDBJ databases">
        <title>WGS assembly of Porphyra umbilicalis.</title>
        <authorList>
            <person name="Brawley S.H."/>
            <person name="Blouin N.A."/>
            <person name="Ficko-Blean E."/>
            <person name="Wheeler G.L."/>
            <person name="Lohr M."/>
            <person name="Goodson H.V."/>
            <person name="Jenkins J.W."/>
            <person name="Blaby-Haas C.E."/>
            <person name="Helliwell K.E."/>
            <person name="Chan C."/>
            <person name="Marriage T."/>
            <person name="Bhattacharya D."/>
            <person name="Klein A.S."/>
            <person name="Badis Y."/>
            <person name="Brodie J."/>
            <person name="Cao Y."/>
            <person name="Collen J."/>
            <person name="Dittami S.M."/>
            <person name="Gachon C.M."/>
            <person name="Green B.R."/>
            <person name="Karpowicz S."/>
            <person name="Kim J.W."/>
            <person name="Kudahl U."/>
            <person name="Lin S."/>
            <person name="Michel G."/>
            <person name="Mittag M."/>
            <person name="Olson B.J."/>
            <person name="Pangilinan J."/>
            <person name="Peng Y."/>
            <person name="Qiu H."/>
            <person name="Shu S."/>
            <person name="Singer J.T."/>
            <person name="Smith A.G."/>
            <person name="Sprecher B.N."/>
            <person name="Wagner V."/>
            <person name="Wang W."/>
            <person name="Wang Z.-Y."/>
            <person name="Yan J."/>
            <person name="Yarish C."/>
            <person name="Zoeuner-Riek S."/>
            <person name="Zhuang Y."/>
            <person name="Zou Y."/>
            <person name="Lindquist E.A."/>
            <person name="Grimwood J."/>
            <person name="Barry K."/>
            <person name="Rokhsar D.S."/>
            <person name="Schmutz J."/>
            <person name="Stiller J.W."/>
            <person name="Grossman A.R."/>
            <person name="Prochnik S.E."/>
        </authorList>
    </citation>
    <scope>NUCLEOTIDE SEQUENCE [LARGE SCALE GENOMIC DNA]</scope>
    <source>
        <strain evidence="2">4086291</strain>
    </source>
</reference>
<proteinExistence type="predicted"/>
<keyword evidence="3" id="KW-1185">Reference proteome</keyword>
<sequence length="295" mass="32397">MLAIARDRPTPSRHEVPTPQRSPANHSSHLTGRQRPQRSARTRHTRQRGTPRVPAAHRPFLSNTSGLRIHLKRVELKSPTPRRGAGTVETHGGRCGSTGTVANNALVRDVVRRNWQATEVGAPRYVDQRAGHKPPPRTPQPANRRRRPPPPAVNAPPTASNRTRTECAPASSPSRATSSHPPVRWHLRPYSYCVRGCTRVRAHGATGKDDSGGRQTVTHAGHKLNGDRRAARRATHPAAWQDGPLRNAAPTPADLRRRKAGSAAGSVQGRMATNDGNNKGDKRRLHRRLKAGQRR</sequence>
<accession>A0A1X6NMK4</accession>
<feature type="region of interest" description="Disordered" evidence="1">
    <location>
        <begin position="121"/>
        <end position="184"/>
    </location>
</feature>
<dbReference type="AlphaFoldDB" id="A0A1X6NMK4"/>
<evidence type="ECO:0000313" key="2">
    <source>
        <dbReference type="EMBL" id="OSX69583.1"/>
    </source>
</evidence>
<dbReference type="EMBL" id="KV919483">
    <property type="protein sequence ID" value="OSX69583.1"/>
    <property type="molecule type" value="Genomic_DNA"/>
</dbReference>
<protein>
    <submittedName>
        <fullName evidence="2">Uncharacterized protein</fullName>
    </submittedName>
</protein>
<evidence type="ECO:0000313" key="3">
    <source>
        <dbReference type="Proteomes" id="UP000218209"/>
    </source>
</evidence>
<feature type="compositionally biased region" description="Basic and acidic residues" evidence="1">
    <location>
        <begin position="1"/>
        <end position="16"/>
    </location>
</feature>
<evidence type="ECO:0000256" key="1">
    <source>
        <dbReference type="SAM" id="MobiDB-lite"/>
    </source>
</evidence>
<feature type="compositionally biased region" description="Low complexity" evidence="1">
    <location>
        <begin position="168"/>
        <end position="182"/>
    </location>
</feature>
<dbReference type="Proteomes" id="UP000218209">
    <property type="component" value="Unassembled WGS sequence"/>
</dbReference>
<feature type="region of interest" description="Disordered" evidence="1">
    <location>
        <begin position="1"/>
        <end position="100"/>
    </location>
</feature>